<evidence type="ECO:0000313" key="1">
    <source>
        <dbReference type="EMBL" id="SFC40444.1"/>
    </source>
</evidence>
<protein>
    <submittedName>
        <fullName evidence="1">Uncharacterized protein</fullName>
    </submittedName>
</protein>
<name>A0A1I1IW27_9CLOT</name>
<proteinExistence type="predicted"/>
<reference evidence="1 2" key="1">
    <citation type="submission" date="2016-10" db="EMBL/GenBank/DDBJ databases">
        <authorList>
            <person name="de Groot N.N."/>
        </authorList>
    </citation>
    <scope>NUCLEOTIDE SEQUENCE [LARGE SCALE GENOMIC DNA]</scope>
    <source>
        <strain evidence="1 2">DSM 12992</strain>
    </source>
</reference>
<sequence>MTLASPVLGNACIKIEIPIQPRKILIRLVECLN</sequence>
<dbReference type="Proteomes" id="UP000199263">
    <property type="component" value="Unassembled WGS sequence"/>
</dbReference>
<evidence type="ECO:0000313" key="2">
    <source>
        <dbReference type="Proteomes" id="UP000199263"/>
    </source>
</evidence>
<gene>
    <name evidence="1" type="ORF">SAMN05421842_10396</name>
</gene>
<dbReference type="AlphaFoldDB" id="A0A1I1IW27"/>
<accession>A0A1I1IW27</accession>
<keyword evidence="2" id="KW-1185">Reference proteome</keyword>
<dbReference type="EMBL" id="FOMG01000003">
    <property type="protein sequence ID" value="SFC40444.1"/>
    <property type="molecule type" value="Genomic_DNA"/>
</dbReference>
<organism evidence="1 2">
    <name type="scientific">Clostridium uliginosum</name>
    <dbReference type="NCBI Taxonomy" id="119641"/>
    <lineage>
        <taxon>Bacteria</taxon>
        <taxon>Bacillati</taxon>
        <taxon>Bacillota</taxon>
        <taxon>Clostridia</taxon>
        <taxon>Eubacteriales</taxon>
        <taxon>Clostridiaceae</taxon>
        <taxon>Clostridium</taxon>
    </lineage>
</organism>
<dbReference type="STRING" id="119641.SAMN05421842_10396"/>